<evidence type="ECO:0000256" key="1">
    <source>
        <dbReference type="SAM" id="MobiDB-lite"/>
    </source>
</evidence>
<sequence>MQRAPVEQVHVGGAVGRIDPAFGDELVDVVEALVVALVDDEASVLVDDVRRALVLEAAHGRALLRHRGGVERVDLHHPAEAVRFVRLLGEVEAVVVLAPVVGIAGHAVALQRRLLGVAVGLAPEVAVEVLLARQPRAPGRDAAGAVVEHAAHLAPLGIVGGLHALGAGGRAGDLHFRLGGNAARIFRIRHHLPLAVHLADFDDRAAVRHHLDVDERLRHVLETDVLGVLGRDARKHQLLVGVFVVHDEEAVRRRVGGAGQGDVAEEVVIVAELPGLRLGALALRIERRRAGQHGVAPADENVGVMALGDMMPLVDTRRRLLEAEGRCVGLGARLFGRGERQRRDGGRNGGDGQRPAHQVAAAEAPGDDLAHAGIVARVAAEVL</sequence>
<gene>
    <name evidence="2" type="ORF">Ga0061061_102500</name>
</gene>
<evidence type="ECO:0000313" key="3">
    <source>
        <dbReference type="Proteomes" id="UP000182178"/>
    </source>
</evidence>
<reference evidence="2 3" key="1">
    <citation type="submission" date="2015-08" db="EMBL/GenBank/DDBJ databases">
        <authorList>
            <person name="Varghese N."/>
        </authorList>
    </citation>
    <scope>NUCLEOTIDE SEQUENCE [LARGE SCALE GENOMIC DNA]</scope>
    <source>
        <strain evidence="2 3">DSM 18167</strain>
    </source>
</reference>
<name>A0ABM9U286_9HYPH</name>
<proteinExistence type="predicted"/>
<dbReference type="EMBL" id="CYHC01000002">
    <property type="protein sequence ID" value="CUA86360.1"/>
    <property type="molecule type" value="Genomic_DNA"/>
</dbReference>
<protein>
    <submittedName>
        <fullName evidence="2">Uncharacterized protein</fullName>
    </submittedName>
</protein>
<keyword evidence="3" id="KW-1185">Reference proteome</keyword>
<accession>A0ABM9U286</accession>
<feature type="region of interest" description="Disordered" evidence="1">
    <location>
        <begin position="339"/>
        <end position="362"/>
    </location>
</feature>
<comment type="caution">
    <text evidence="2">The sequence shown here is derived from an EMBL/GenBank/DDBJ whole genome shotgun (WGS) entry which is preliminary data.</text>
</comment>
<evidence type="ECO:0000313" key="2">
    <source>
        <dbReference type="EMBL" id="CUA86360.1"/>
    </source>
</evidence>
<organism evidence="2 3">
    <name type="scientific">Chelatococcus sambhunathii</name>
    <dbReference type="NCBI Taxonomy" id="363953"/>
    <lineage>
        <taxon>Bacteria</taxon>
        <taxon>Pseudomonadati</taxon>
        <taxon>Pseudomonadota</taxon>
        <taxon>Alphaproteobacteria</taxon>
        <taxon>Hyphomicrobiales</taxon>
        <taxon>Chelatococcaceae</taxon>
        <taxon>Chelatococcus</taxon>
    </lineage>
</organism>
<dbReference type="Proteomes" id="UP000182178">
    <property type="component" value="Unassembled WGS sequence"/>
</dbReference>